<proteinExistence type="inferred from homology"/>
<keyword evidence="5" id="KW-0433">Leucine-rich repeat</keyword>
<feature type="chain" id="PRO_5025487151" description="non-specific serine/threonine protein kinase" evidence="22">
    <location>
        <begin position="30"/>
        <end position="934"/>
    </location>
</feature>
<dbReference type="PROSITE" id="PS50011">
    <property type="entry name" value="PROTEIN_KINASE_DOM"/>
    <property type="match status" value="1"/>
</dbReference>
<dbReference type="GO" id="GO:0016020">
    <property type="term" value="C:membrane"/>
    <property type="evidence" value="ECO:0007669"/>
    <property type="project" value="UniProtKB-SubCell"/>
</dbReference>
<comment type="similarity">
    <text evidence="2">Belongs to the protein kinase superfamily. Ser/Thr protein kinase family.</text>
</comment>
<keyword evidence="14 21" id="KW-0472">Membrane</keyword>
<keyword evidence="6" id="KW-0808">Transferase</keyword>
<comment type="catalytic activity">
    <reaction evidence="17">
        <text>L-threonyl-[protein] + ATP = O-phospho-L-threonyl-[protein] + ADP + H(+)</text>
        <dbReference type="Rhea" id="RHEA:46608"/>
        <dbReference type="Rhea" id="RHEA-COMP:11060"/>
        <dbReference type="Rhea" id="RHEA-COMP:11605"/>
        <dbReference type="ChEBI" id="CHEBI:15378"/>
        <dbReference type="ChEBI" id="CHEBI:30013"/>
        <dbReference type="ChEBI" id="CHEBI:30616"/>
        <dbReference type="ChEBI" id="CHEBI:61977"/>
        <dbReference type="ChEBI" id="CHEBI:456216"/>
        <dbReference type="EC" id="2.7.11.1"/>
    </reaction>
</comment>
<dbReference type="FunFam" id="1.10.510.10:FF:000198">
    <property type="entry name" value="receptor protein kinase TMK1"/>
    <property type="match status" value="1"/>
</dbReference>
<evidence type="ECO:0000256" key="13">
    <source>
        <dbReference type="ARBA" id="ARBA00022989"/>
    </source>
</evidence>
<evidence type="ECO:0000256" key="21">
    <source>
        <dbReference type="SAM" id="Phobius"/>
    </source>
</evidence>
<accession>A0A6A1UZS8</accession>
<dbReference type="InterPro" id="IPR001611">
    <property type="entry name" value="Leu-rich_rpt"/>
</dbReference>
<dbReference type="FunFam" id="3.30.200.20:FF:000039">
    <property type="entry name" value="receptor-like protein kinase FERONIA"/>
    <property type="match status" value="1"/>
</dbReference>
<dbReference type="Gene3D" id="3.30.200.20">
    <property type="entry name" value="Phosphorylase Kinase, domain 1"/>
    <property type="match status" value="1"/>
</dbReference>
<keyword evidence="10 19" id="KW-0547">Nucleotide-binding</keyword>
<dbReference type="GO" id="GO:0004674">
    <property type="term" value="F:protein serine/threonine kinase activity"/>
    <property type="evidence" value="ECO:0007669"/>
    <property type="project" value="UniProtKB-KW"/>
</dbReference>
<dbReference type="FunFam" id="3.80.10.10:FF:000129">
    <property type="entry name" value="Leucine-rich repeat receptor-like kinase"/>
    <property type="match status" value="1"/>
</dbReference>
<evidence type="ECO:0000256" key="4">
    <source>
        <dbReference type="ARBA" id="ARBA00022527"/>
    </source>
</evidence>
<gene>
    <name evidence="24" type="ORF">CJ030_MR7G027916</name>
</gene>
<evidence type="ECO:0000256" key="20">
    <source>
        <dbReference type="SAM" id="MobiDB-lite"/>
    </source>
</evidence>
<evidence type="ECO:0000256" key="5">
    <source>
        <dbReference type="ARBA" id="ARBA00022614"/>
    </source>
</evidence>
<sequence>MGTHLQCPRLATLFLLLLCFLSFSLHVQSEDAAVMYLLKQSITNSNSLGWFGQDPCKWQYVKCVSNQVSVIQIKGKNLQGTLPKELRDLTALTQLEVQENQFTGPFPSFAGHSSLQTIIAHDNRFASFPNDFFSGMTSLQSITIDNNPFSAWTIPGNIANVTSLENFSANSANLTGGIPDLFGTMVSLMGLHLAMNYLEGELPPSFGRSGIQSLWLNGQQGKNKLNGTIAVLADMEALNSVWLHGNQFTGPIPDLSKLKDLQDVSFRDNQLTGVVPSSFVNLLSLTTVNLTNNLLQGPRPTFGRNVNLDMKEGSNSFCTEKAGGICDELVNALLSVVEAFGFPENFAENWKGNDPCDNWKGISCAADGNITVVNFPSMGLSGTISPKFYLLASMLKLILTGNNLTGTIPTELTKLPNLESLDVSNNKLYGKVPSFRTGVEVITAGNPDIGRDVPSTPGSPSNPKGGGDGSSKTKSKVEVIVIVGAVVGCVGGLLFVGVVVFCLLRKKQERSGKVQGPHTVVIHPRHSGDQDAVKITIAQVNATGGANQALSQSPGDVRNVVTQNMVIKIQVLRNVTNNFSEENILGSGGFATVYKGELHDGTKIAVKRMESWAPGEKGLIEFKNEIEVLKKVRHRHLVALVGYCLEENERLLVYEYMPQGTLSKHLFYWREGGLKSLEWTTRVIIALDVARGVEYLHSLAHKSFIHRDLKPSNILLGDDMRAKVSDFGLIRHAPEGAFSVASSIAGTLGYLSPEYAATGRVTTKLDVYSFGVILMELITGRKVVDESQPEECVYLVSCFRRMHLNKHAFREAIDPAIDLDEETLASISTVAELAGHCCAGEPYQRPEMCHAVNVLSSLVELWKPEKSPDSKEMLGIDFNLPLLQVVKKWQTSDGFFTSNLSSSTLLPTEDKTQSSIPARPFEFSESLASGGYGR</sequence>
<dbReference type="PANTHER" id="PTHR47986">
    <property type="entry name" value="OSJNBA0070M12.3 PROTEIN"/>
    <property type="match status" value="1"/>
</dbReference>
<feature type="transmembrane region" description="Helical" evidence="21">
    <location>
        <begin position="479"/>
        <end position="504"/>
    </location>
</feature>
<evidence type="ECO:0000256" key="11">
    <source>
        <dbReference type="ARBA" id="ARBA00022777"/>
    </source>
</evidence>
<keyword evidence="11 24" id="KW-0418">Kinase</keyword>
<evidence type="ECO:0000256" key="16">
    <source>
        <dbReference type="ARBA" id="ARBA00023180"/>
    </source>
</evidence>
<dbReference type="PANTHER" id="PTHR47986:SF34">
    <property type="entry name" value="RECEPTOR-LIKE KINASE TMK2"/>
    <property type="match status" value="1"/>
</dbReference>
<feature type="binding site" evidence="19">
    <location>
        <position position="607"/>
    </location>
    <ligand>
        <name>ATP</name>
        <dbReference type="ChEBI" id="CHEBI:30616"/>
    </ligand>
</feature>
<evidence type="ECO:0000259" key="23">
    <source>
        <dbReference type="PROSITE" id="PS50011"/>
    </source>
</evidence>
<name>A0A6A1UZS8_9ROSI</name>
<dbReference type="GO" id="GO:0005524">
    <property type="term" value="F:ATP binding"/>
    <property type="evidence" value="ECO:0007669"/>
    <property type="project" value="UniProtKB-UniRule"/>
</dbReference>
<evidence type="ECO:0000256" key="12">
    <source>
        <dbReference type="ARBA" id="ARBA00022840"/>
    </source>
</evidence>
<keyword evidence="8 22" id="KW-0732">Signal</keyword>
<evidence type="ECO:0000256" key="14">
    <source>
        <dbReference type="ARBA" id="ARBA00023136"/>
    </source>
</evidence>
<dbReference type="Proteomes" id="UP000516437">
    <property type="component" value="Chromosome 7"/>
</dbReference>
<dbReference type="Gene3D" id="3.80.10.10">
    <property type="entry name" value="Ribonuclease Inhibitor"/>
    <property type="match status" value="2"/>
</dbReference>
<keyword evidence="13 21" id="KW-1133">Transmembrane helix</keyword>
<evidence type="ECO:0000256" key="7">
    <source>
        <dbReference type="ARBA" id="ARBA00022692"/>
    </source>
</evidence>
<keyword evidence="15 24" id="KW-0675">Receptor</keyword>
<keyword evidence="4" id="KW-0723">Serine/threonine-protein kinase</keyword>
<feature type="region of interest" description="Disordered" evidence="20">
    <location>
        <begin position="445"/>
        <end position="472"/>
    </location>
</feature>
<dbReference type="PROSITE" id="PS00108">
    <property type="entry name" value="PROTEIN_KINASE_ST"/>
    <property type="match status" value="1"/>
</dbReference>
<dbReference type="EC" id="2.7.11.1" evidence="3"/>
<dbReference type="OrthoDB" id="1607253at2759"/>
<dbReference type="InterPro" id="IPR032675">
    <property type="entry name" value="LRR_dom_sf"/>
</dbReference>
<dbReference type="CDD" id="cd14066">
    <property type="entry name" value="STKc_IRAK"/>
    <property type="match status" value="1"/>
</dbReference>
<comment type="caution">
    <text evidence="24">The sequence shown here is derived from an EMBL/GenBank/DDBJ whole genome shotgun (WGS) entry which is preliminary data.</text>
</comment>
<evidence type="ECO:0000313" key="24">
    <source>
        <dbReference type="EMBL" id="KAB1205899.1"/>
    </source>
</evidence>
<dbReference type="EMBL" id="RXIC02000025">
    <property type="protein sequence ID" value="KAB1205899.1"/>
    <property type="molecule type" value="Genomic_DNA"/>
</dbReference>
<comment type="subcellular location">
    <subcellularLocation>
        <location evidence="1">Membrane</location>
        <topology evidence="1">Single-pass membrane protein</topology>
    </subcellularLocation>
</comment>
<dbReference type="Pfam" id="PF00069">
    <property type="entry name" value="Pkinase"/>
    <property type="match status" value="1"/>
</dbReference>
<dbReference type="SUPFAM" id="SSF56112">
    <property type="entry name" value="Protein kinase-like (PK-like)"/>
    <property type="match status" value="1"/>
</dbReference>
<keyword evidence="7 21" id="KW-0812">Transmembrane</keyword>
<evidence type="ECO:0000256" key="22">
    <source>
        <dbReference type="SAM" id="SignalP"/>
    </source>
</evidence>
<dbReference type="FunFam" id="3.80.10.10:FF:000190">
    <property type="entry name" value="Receptor-like kinase TMK4"/>
    <property type="match status" value="1"/>
</dbReference>
<dbReference type="SMART" id="SM00220">
    <property type="entry name" value="S_TKc"/>
    <property type="match status" value="1"/>
</dbReference>
<dbReference type="InterPro" id="IPR017441">
    <property type="entry name" value="Protein_kinase_ATP_BS"/>
</dbReference>
<evidence type="ECO:0000256" key="2">
    <source>
        <dbReference type="ARBA" id="ARBA00008684"/>
    </source>
</evidence>
<reference evidence="24 25" key="1">
    <citation type="journal article" date="2019" name="Plant Biotechnol. J.">
        <title>The red bayberry genome and genetic basis of sex determination.</title>
        <authorList>
            <person name="Jia H.M."/>
            <person name="Jia H.J."/>
            <person name="Cai Q.L."/>
            <person name="Wang Y."/>
            <person name="Zhao H.B."/>
            <person name="Yang W.F."/>
            <person name="Wang G.Y."/>
            <person name="Li Y.H."/>
            <person name="Zhan D.L."/>
            <person name="Shen Y.T."/>
            <person name="Niu Q.F."/>
            <person name="Chang L."/>
            <person name="Qiu J."/>
            <person name="Zhao L."/>
            <person name="Xie H.B."/>
            <person name="Fu W.Y."/>
            <person name="Jin J."/>
            <person name="Li X.W."/>
            <person name="Jiao Y."/>
            <person name="Zhou C.C."/>
            <person name="Tu T."/>
            <person name="Chai C.Y."/>
            <person name="Gao J.L."/>
            <person name="Fan L.J."/>
            <person name="van de Weg E."/>
            <person name="Wang J.Y."/>
            <person name="Gao Z.S."/>
        </authorList>
    </citation>
    <scope>NUCLEOTIDE SEQUENCE [LARGE SCALE GENOMIC DNA]</scope>
    <source>
        <tissue evidence="24">Leaves</tissue>
    </source>
</reference>
<dbReference type="SUPFAM" id="SSF52058">
    <property type="entry name" value="L domain-like"/>
    <property type="match status" value="1"/>
</dbReference>
<evidence type="ECO:0000256" key="15">
    <source>
        <dbReference type="ARBA" id="ARBA00023170"/>
    </source>
</evidence>
<dbReference type="Pfam" id="PF08263">
    <property type="entry name" value="LRRNT_2"/>
    <property type="match status" value="2"/>
</dbReference>
<evidence type="ECO:0000256" key="10">
    <source>
        <dbReference type="ARBA" id="ARBA00022741"/>
    </source>
</evidence>
<evidence type="ECO:0000256" key="18">
    <source>
        <dbReference type="ARBA" id="ARBA00048679"/>
    </source>
</evidence>
<dbReference type="InterPro" id="IPR008271">
    <property type="entry name" value="Ser/Thr_kinase_AS"/>
</dbReference>
<evidence type="ECO:0000256" key="19">
    <source>
        <dbReference type="PROSITE-ProRule" id="PRU10141"/>
    </source>
</evidence>
<keyword evidence="12 19" id="KW-0067">ATP-binding</keyword>
<keyword evidence="9" id="KW-0677">Repeat</keyword>
<dbReference type="Pfam" id="PF00560">
    <property type="entry name" value="LRR_1"/>
    <property type="match status" value="1"/>
</dbReference>
<organism evidence="24 25">
    <name type="scientific">Morella rubra</name>
    <name type="common">Chinese bayberry</name>
    <dbReference type="NCBI Taxonomy" id="262757"/>
    <lineage>
        <taxon>Eukaryota</taxon>
        <taxon>Viridiplantae</taxon>
        <taxon>Streptophyta</taxon>
        <taxon>Embryophyta</taxon>
        <taxon>Tracheophyta</taxon>
        <taxon>Spermatophyta</taxon>
        <taxon>Magnoliopsida</taxon>
        <taxon>eudicotyledons</taxon>
        <taxon>Gunneridae</taxon>
        <taxon>Pentapetalae</taxon>
        <taxon>rosids</taxon>
        <taxon>fabids</taxon>
        <taxon>Fagales</taxon>
        <taxon>Myricaceae</taxon>
        <taxon>Morella</taxon>
    </lineage>
</organism>
<dbReference type="InterPro" id="IPR013210">
    <property type="entry name" value="LRR_N_plant-typ"/>
</dbReference>
<evidence type="ECO:0000313" key="25">
    <source>
        <dbReference type="Proteomes" id="UP000516437"/>
    </source>
</evidence>
<protein>
    <recommendedName>
        <fullName evidence="3">non-specific serine/threonine protein kinase</fullName>
        <ecNumber evidence="3">2.7.11.1</ecNumber>
    </recommendedName>
</protein>
<dbReference type="InterPro" id="IPR000719">
    <property type="entry name" value="Prot_kinase_dom"/>
</dbReference>
<evidence type="ECO:0000256" key="17">
    <source>
        <dbReference type="ARBA" id="ARBA00047899"/>
    </source>
</evidence>
<evidence type="ECO:0000256" key="8">
    <source>
        <dbReference type="ARBA" id="ARBA00022729"/>
    </source>
</evidence>
<dbReference type="InterPro" id="IPR011009">
    <property type="entry name" value="Kinase-like_dom_sf"/>
</dbReference>
<keyword evidence="25" id="KW-1185">Reference proteome</keyword>
<comment type="catalytic activity">
    <reaction evidence="18">
        <text>L-seryl-[protein] + ATP = O-phospho-L-seryl-[protein] + ADP + H(+)</text>
        <dbReference type="Rhea" id="RHEA:17989"/>
        <dbReference type="Rhea" id="RHEA-COMP:9863"/>
        <dbReference type="Rhea" id="RHEA-COMP:11604"/>
        <dbReference type="ChEBI" id="CHEBI:15378"/>
        <dbReference type="ChEBI" id="CHEBI:29999"/>
        <dbReference type="ChEBI" id="CHEBI:30616"/>
        <dbReference type="ChEBI" id="CHEBI:83421"/>
        <dbReference type="ChEBI" id="CHEBI:456216"/>
        <dbReference type="EC" id="2.7.11.1"/>
    </reaction>
</comment>
<feature type="signal peptide" evidence="22">
    <location>
        <begin position="1"/>
        <end position="29"/>
    </location>
</feature>
<keyword evidence="16" id="KW-0325">Glycoprotein</keyword>
<evidence type="ECO:0000256" key="9">
    <source>
        <dbReference type="ARBA" id="ARBA00022737"/>
    </source>
</evidence>
<evidence type="ECO:0000256" key="3">
    <source>
        <dbReference type="ARBA" id="ARBA00012513"/>
    </source>
</evidence>
<dbReference type="PROSITE" id="PS00107">
    <property type="entry name" value="PROTEIN_KINASE_ATP"/>
    <property type="match status" value="1"/>
</dbReference>
<evidence type="ECO:0000256" key="1">
    <source>
        <dbReference type="ARBA" id="ARBA00004167"/>
    </source>
</evidence>
<dbReference type="InterPro" id="IPR052422">
    <property type="entry name" value="Auxin_Ser/Thr_Kinase"/>
</dbReference>
<feature type="domain" description="Protein kinase" evidence="23">
    <location>
        <begin position="579"/>
        <end position="859"/>
    </location>
</feature>
<dbReference type="AlphaFoldDB" id="A0A6A1UZS8"/>
<dbReference type="Gene3D" id="1.10.510.10">
    <property type="entry name" value="Transferase(Phosphotransferase) domain 1"/>
    <property type="match status" value="1"/>
</dbReference>
<evidence type="ECO:0000256" key="6">
    <source>
        <dbReference type="ARBA" id="ARBA00022679"/>
    </source>
</evidence>